<dbReference type="AlphaFoldDB" id="A0A2M4D5Q6"/>
<name>A0A2M4D5Q6_ANODA</name>
<reference evidence="1" key="1">
    <citation type="submission" date="2018-01" db="EMBL/GenBank/DDBJ databases">
        <title>An insight into the sialome of Amazonian anophelines.</title>
        <authorList>
            <person name="Ribeiro J.M."/>
            <person name="Scarpassa V."/>
            <person name="Calvo E."/>
        </authorList>
    </citation>
    <scope>NUCLEOTIDE SEQUENCE</scope>
</reference>
<accession>A0A2M4D5Q6</accession>
<evidence type="ECO:0000313" key="1">
    <source>
        <dbReference type="EMBL" id="MBW72885.1"/>
    </source>
</evidence>
<protein>
    <submittedName>
        <fullName evidence="1">Putative secreted protein</fullName>
    </submittedName>
</protein>
<dbReference type="EMBL" id="GGFL01008707">
    <property type="protein sequence ID" value="MBW72885.1"/>
    <property type="molecule type" value="Transcribed_RNA"/>
</dbReference>
<proteinExistence type="predicted"/>
<organism evidence="1">
    <name type="scientific">Anopheles darlingi</name>
    <name type="common">Mosquito</name>
    <dbReference type="NCBI Taxonomy" id="43151"/>
    <lineage>
        <taxon>Eukaryota</taxon>
        <taxon>Metazoa</taxon>
        <taxon>Ecdysozoa</taxon>
        <taxon>Arthropoda</taxon>
        <taxon>Hexapoda</taxon>
        <taxon>Insecta</taxon>
        <taxon>Pterygota</taxon>
        <taxon>Neoptera</taxon>
        <taxon>Endopterygota</taxon>
        <taxon>Diptera</taxon>
        <taxon>Nematocera</taxon>
        <taxon>Culicoidea</taxon>
        <taxon>Culicidae</taxon>
        <taxon>Anophelinae</taxon>
        <taxon>Anopheles</taxon>
    </lineage>
</organism>
<sequence length="214" mass="25404">MVYGGYVARQRWHGVRIWVLRVFRLDRFLVRLLMAQQIEENQRTERMTGQRNTTSEGRIALTEQRVQSVQRIADRIDDALAEHRARVEQHVEQRVVSEVAQLGNRIECDRFQLLIHTRFLRVQIIVPRDRQYLDASDFTAIECRTIVTLYQLGRDAPELIDHLLDPPEPQITRLTNTVHHKHKMIDLLRLIIINVELIDTSLHHARTIRCRRDR</sequence>